<name>A0A7X2ZQV1_9FLAO</name>
<gene>
    <name evidence="2" type="ORF">D9O36_02605</name>
</gene>
<feature type="domain" description="Putative beta-lactamase-inhibitor-like PepSY-like" evidence="1">
    <location>
        <begin position="55"/>
        <end position="143"/>
    </location>
</feature>
<accession>A0A7X2ZQV1</accession>
<evidence type="ECO:0000313" key="3">
    <source>
        <dbReference type="Proteomes" id="UP000540519"/>
    </source>
</evidence>
<sequence length="148" mass="16928">MNKQIFSIGVALVMGSILQAQDIPQNQVPSIIVNKFNKQFPNASDIEWEMDGSLYNVDFEMGWNTDHDVWYNAEGDVVKHKEDIAKSELPQAVKDRIKTDFKGYSIDDLERITDNQKVVYKLELDAFTKQDWDAIIDADGTLISKIED</sequence>
<dbReference type="SUPFAM" id="SSF160574">
    <property type="entry name" value="BT0923-like"/>
    <property type="match status" value="1"/>
</dbReference>
<organism evidence="2 3">
    <name type="scientific">Zobellia amurskyensis</name>
    <dbReference type="NCBI Taxonomy" id="248905"/>
    <lineage>
        <taxon>Bacteria</taxon>
        <taxon>Pseudomonadati</taxon>
        <taxon>Bacteroidota</taxon>
        <taxon>Flavobacteriia</taxon>
        <taxon>Flavobacteriales</taxon>
        <taxon>Flavobacteriaceae</taxon>
        <taxon>Zobellia</taxon>
    </lineage>
</organism>
<keyword evidence="3" id="KW-1185">Reference proteome</keyword>
<comment type="caution">
    <text evidence="2">The sequence shown here is derived from an EMBL/GenBank/DDBJ whole genome shotgun (WGS) entry which is preliminary data.</text>
</comment>
<protein>
    <recommendedName>
        <fullName evidence="1">Putative beta-lactamase-inhibitor-like PepSY-like domain-containing protein</fullName>
    </recommendedName>
</protein>
<dbReference type="RefSeq" id="WP_038238366.1">
    <property type="nucleotide sequence ID" value="NZ_RCNR01000004.1"/>
</dbReference>
<reference evidence="2 3" key="1">
    <citation type="journal article" date="2019" name="Mar. Drugs">
        <title>Comparative Genomics and CAZyme Genome Repertoires of Marine Zobellia amurskyensis KMM 3526(T) and Zobellia laminariae KMM 3676(T).</title>
        <authorList>
            <person name="Chernysheva N."/>
            <person name="Bystritskaya E."/>
            <person name="Stenkova A."/>
            <person name="Golovkin I."/>
            <person name="Nedashkovskaya O."/>
            <person name="Isaeva M."/>
        </authorList>
    </citation>
    <scope>NUCLEOTIDE SEQUENCE [LARGE SCALE GENOMIC DNA]</scope>
    <source>
        <strain evidence="2 3">KMM 3526</strain>
    </source>
</reference>
<evidence type="ECO:0000313" key="2">
    <source>
        <dbReference type="EMBL" id="MUH34721.1"/>
    </source>
</evidence>
<dbReference type="OrthoDB" id="1121502at2"/>
<dbReference type="Pfam" id="PF11396">
    <property type="entry name" value="PepSY_like"/>
    <property type="match status" value="1"/>
</dbReference>
<dbReference type="Gene3D" id="3.10.450.360">
    <property type="match status" value="1"/>
</dbReference>
<dbReference type="Proteomes" id="UP000540519">
    <property type="component" value="Unassembled WGS sequence"/>
</dbReference>
<dbReference type="InterPro" id="IPR021533">
    <property type="entry name" value="PepSY-like"/>
</dbReference>
<proteinExistence type="predicted"/>
<dbReference type="EMBL" id="RCNR01000004">
    <property type="protein sequence ID" value="MUH34721.1"/>
    <property type="molecule type" value="Genomic_DNA"/>
</dbReference>
<evidence type="ECO:0000259" key="1">
    <source>
        <dbReference type="Pfam" id="PF11396"/>
    </source>
</evidence>
<dbReference type="AlphaFoldDB" id="A0A7X2ZQV1"/>